<accession>A0A8T0SZE3</accession>
<keyword evidence="3" id="KW-1185">Reference proteome</keyword>
<feature type="region of interest" description="Disordered" evidence="1">
    <location>
        <begin position="1"/>
        <end position="62"/>
    </location>
</feature>
<reference evidence="2" key="1">
    <citation type="submission" date="2020-05" db="EMBL/GenBank/DDBJ databases">
        <title>WGS assembly of Panicum virgatum.</title>
        <authorList>
            <person name="Lovell J.T."/>
            <person name="Jenkins J."/>
            <person name="Shu S."/>
            <person name="Juenger T.E."/>
            <person name="Schmutz J."/>
        </authorList>
    </citation>
    <scope>NUCLEOTIDE SEQUENCE</scope>
    <source>
        <strain evidence="2">AP13</strain>
    </source>
</reference>
<dbReference type="AlphaFoldDB" id="A0A8T0SZE3"/>
<comment type="caution">
    <text evidence="2">The sequence shown here is derived from an EMBL/GenBank/DDBJ whole genome shotgun (WGS) entry which is preliminary data.</text>
</comment>
<dbReference type="EMBL" id="CM029045">
    <property type="protein sequence ID" value="KAG2602405.1"/>
    <property type="molecule type" value="Genomic_DNA"/>
</dbReference>
<evidence type="ECO:0000256" key="1">
    <source>
        <dbReference type="SAM" id="MobiDB-lite"/>
    </source>
</evidence>
<gene>
    <name evidence="2" type="ORF">PVAP13_5KG677607</name>
</gene>
<feature type="non-terminal residue" evidence="2">
    <location>
        <position position="1"/>
    </location>
</feature>
<feature type="non-terminal residue" evidence="2">
    <location>
        <position position="102"/>
    </location>
</feature>
<proteinExistence type="predicted"/>
<evidence type="ECO:0000313" key="2">
    <source>
        <dbReference type="EMBL" id="KAG2602405.1"/>
    </source>
</evidence>
<feature type="compositionally biased region" description="Basic residues" evidence="1">
    <location>
        <begin position="1"/>
        <end position="16"/>
    </location>
</feature>
<organism evidence="2 3">
    <name type="scientific">Panicum virgatum</name>
    <name type="common">Blackwell switchgrass</name>
    <dbReference type="NCBI Taxonomy" id="38727"/>
    <lineage>
        <taxon>Eukaryota</taxon>
        <taxon>Viridiplantae</taxon>
        <taxon>Streptophyta</taxon>
        <taxon>Embryophyta</taxon>
        <taxon>Tracheophyta</taxon>
        <taxon>Spermatophyta</taxon>
        <taxon>Magnoliopsida</taxon>
        <taxon>Liliopsida</taxon>
        <taxon>Poales</taxon>
        <taxon>Poaceae</taxon>
        <taxon>PACMAD clade</taxon>
        <taxon>Panicoideae</taxon>
        <taxon>Panicodae</taxon>
        <taxon>Paniceae</taxon>
        <taxon>Panicinae</taxon>
        <taxon>Panicum</taxon>
        <taxon>Panicum sect. Hiantes</taxon>
    </lineage>
</organism>
<name>A0A8T0SZE3_PANVG</name>
<evidence type="ECO:0000313" key="3">
    <source>
        <dbReference type="Proteomes" id="UP000823388"/>
    </source>
</evidence>
<protein>
    <submittedName>
        <fullName evidence="2">Uncharacterized protein</fullName>
    </submittedName>
</protein>
<dbReference type="Proteomes" id="UP000823388">
    <property type="component" value="Chromosome 5K"/>
</dbReference>
<sequence length="102" mass="10467">SGARRRDRRSAPRRGATRGSGGAVSFAPTEPLGARSPGLTHSESPAKPSSRPPRPDAAISAPNQSSFAAGCLSLRRGAARLRTGIAAARCISRFCGGVLWGV</sequence>